<feature type="transmembrane region" description="Helical" evidence="1">
    <location>
        <begin position="6"/>
        <end position="25"/>
    </location>
</feature>
<sequence length="162" mass="17640">MAFNIITWVAILVLFLGLAAVLREIRLLRNEVRRSPDAFAAAPPELLLGPRFIGRGRRIVLAADSGCPLCLAVLERLLIASPGSVLLTHEPEALWARVSGQLEIVSDPEVWRAVSHLSPPVLMLVDGSGRAERVHLPVRVAEVDTVLAEWQQIVVRGHADAA</sequence>
<evidence type="ECO:0000313" key="3">
    <source>
        <dbReference type="Proteomes" id="UP000533598"/>
    </source>
</evidence>
<organism evidence="2 3">
    <name type="scientific">Crossiella cryophila</name>
    <dbReference type="NCBI Taxonomy" id="43355"/>
    <lineage>
        <taxon>Bacteria</taxon>
        <taxon>Bacillati</taxon>
        <taxon>Actinomycetota</taxon>
        <taxon>Actinomycetes</taxon>
        <taxon>Pseudonocardiales</taxon>
        <taxon>Pseudonocardiaceae</taxon>
        <taxon>Crossiella</taxon>
    </lineage>
</organism>
<proteinExistence type="predicted"/>
<dbReference type="EMBL" id="JACHMH010000001">
    <property type="protein sequence ID" value="MBB4681514.1"/>
    <property type="molecule type" value="Genomic_DNA"/>
</dbReference>
<name>A0A7W7CL81_9PSEU</name>
<keyword evidence="1" id="KW-1133">Transmembrane helix</keyword>
<dbReference type="AlphaFoldDB" id="A0A7W7CL81"/>
<reference evidence="2 3" key="1">
    <citation type="submission" date="2020-08" db="EMBL/GenBank/DDBJ databases">
        <title>Sequencing the genomes of 1000 actinobacteria strains.</title>
        <authorList>
            <person name="Klenk H.-P."/>
        </authorList>
    </citation>
    <scope>NUCLEOTIDE SEQUENCE [LARGE SCALE GENOMIC DNA]</scope>
    <source>
        <strain evidence="2 3">DSM 44230</strain>
    </source>
</reference>
<protein>
    <submittedName>
        <fullName evidence="2">Uncharacterized protein</fullName>
    </submittedName>
</protein>
<evidence type="ECO:0000256" key="1">
    <source>
        <dbReference type="SAM" id="Phobius"/>
    </source>
</evidence>
<evidence type="ECO:0000313" key="2">
    <source>
        <dbReference type="EMBL" id="MBB4681514.1"/>
    </source>
</evidence>
<comment type="caution">
    <text evidence="2">The sequence shown here is derived from an EMBL/GenBank/DDBJ whole genome shotgun (WGS) entry which is preliminary data.</text>
</comment>
<keyword evidence="3" id="KW-1185">Reference proteome</keyword>
<accession>A0A7W7CL81</accession>
<dbReference type="Proteomes" id="UP000533598">
    <property type="component" value="Unassembled WGS sequence"/>
</dbReference>
<gene>
    <name evidence="2" type="ORF">HNR67_007632</name>
</gene>
<keyword evidence="1" id="KW-0472">Membrane</keyword>
<keyword evidence="1" id="KW-0812">Transmembrane</keyword>
<dbReference type="RefSeq" id="WP_246492692.1">
    <property type="nucleotide sequence ID" value="NZ_BAAAUI010000012.1"/>
</dbReference>